<feature type="region of interest" description="Disordered" evidence="1">
    <location>
        <begin position="76"/>
        <end position="106"/>
    </location>
</feature>
<proteinExistence type="predicted"/>
<evidence type="ECO:0000313" key="2">
    <source>
        <dbReference type="EMBL" id="EMS60438.1"/>
    </source>
</evidence>
<evidence type="ECO:0000256" key="1">
    <source>
        <dbReference type="SAM" id="MobiDB-lite"/>
    </source>
</evidence>
<feature type="compositionally biased region" description="Basic and acidic residues" evidence="1">
    <location>
        <begin position="80"/>
        <end position="92"/>
    </location>
</feature>
<feature type="region of interest" description="Disordered" evidence="1">
    <location>
        <begin position="1"/>
        <end position="61"/>
    </location>
</feature>
<dbReference type="AlphaFoldDB" id="M7ZB55"/>
<reference evidence="2" key="1">
    <citation type="journal article" date="2013" name="Nature">
        <title>Draft genome of the wheat A-genome progenitor Triticum urartu.</title>
        <authorList>
            <person name="Ling H.Q."/>
            <person name="Zhao S."/>
            <person name="Liu D."/>
            <person name="Wang J."/>
            <person name="Sun H."/>
            <person name="Zhang C."/>
            <person name="Fan H."/>
            <person name="Li D."/>
            <person name="Dong L."/>
            <person name="Tao Y."/>
            <person name="Gao C."/>
            <person name="Wu H."/>
            <person name="Li Y."/>
            <person name="Cui Y."/>
            <person name="Guo X."/>
            <person name="Zheng S."/>
            <person name="Wang B."/>
            <person name="Yu K."/>
            <person name="Liang Q."/>
            <person name="Yang W."/>
            <person name="Lou X."/>
            <person name="Chen J."/>
            <person name="Feng M."/>
            <person name="Jian J."/>
            <person name="Zhang X."/>
            <person name="Luo G."/>
            <person name="Jiang Y."/>
            <person name="Liu J."/>
            <person name="Wang Z."/>
            <person name="Sha Y."/>
            <person name="Zhang B."/>
            <person name="Wu H."/>
            <person name="Tang D."/>
            <person name="Shen Q."/>
            <person name="Xue P."/>
            <person name="Zou S."/>
            <person name="Wang X."/>
            <person name="Liu X."/>
            <person name="Wang F."/>
            <person name="Yang Y."/>
            <person name="An X."/>
            <person name="Dong Z."/>
            <person name="Zhang K."/>
            <person name="Zhang X."/>
            <person name="Luo M.C."/>
            <person name="Dvorak J."/>
            <person name="Tong Y."/>
            <person name="Wang J."/>
            <person name="Yang H."/>
            <person name="Li Z."/>
            <person name="Wang D."/>
            <person name="Zhang A."/>
            <person name="Wang J."/>
        </authorList>
    </citation>
    <scope>NUCLEOTIDE SEQUENCE</scope>
</reference>
<dbReference type="eggNOG" id="ENOG502RP95">
    <property type="taxonomic scope" value="Eukaryota"/>
</dbReference>
<organism evidence="2">
    <name type="scientific">Triticum urartu</name>
    <name type="common">Red wild einkorn</name>
    <name type="synonym">Crithodium urartu</name>
    <dbReference type="NCBI Taxonomy" id="4572"/>
    <lineage>
        <taxon>Eukaryota</taxon>
        <taxon>Viridiplantae</taxon>
        <taxon>Streptophyta</taxon>
        <taxon>Embryophyta</taxon>
        <taxon>Tracheophyta</taxon>
        <taxon>Spermatophyta</taxon>
        <taxon>Magnoliopsida</taxon>
        <taxon>Liliopsida</taxon>
        <taxon>Poales</taxon>
        <taxon>Poaceae</taxon>
        <taxon>BOP clade</taxon>
        <taxon>Pooideae</taxon>
        <taxon>Triticodae</taxon>
        <taxon>Triticeae</taxon>
        <taxon>Triticinae</taxon>
        <taxon>Triticum</taxon>
    </lineage>
</organism>
<sequence>MQLCAANGGNGALTPERSPRLWPTADWGTGGLAQTPERSPRFVPTPDWGAGRFAEKPERSPRFAVTPEWGARFMMPTPERGAETAKTPDRRSALPRTPEYASADVKASRKEIQSVENDRVSDFMDGNSASWNVQRLQEEFIPMEVEVIKSPSQWRKGDFWACFFDKKGTFSIHSAYNMPGSTETKLGY</sequence>
<gene>
    <name evidence="2" type="ORF">TRIUR3_30209</name>
</gene>
<accession>M7ZB55</accession>
<name>M7ZB55_TRIUA</name>
<protein>
    <submittedName>
        <fullName evidence="2">Uncharacterized protein</fullName>
    </submittedName>
</protein>
<dbReference type="EMBL" id="KD108895">
    <property type="protein sequence ID" value="EMS60438.1"/>
    <property type="molecule type" value="Genomic_DNA"/>
</dbReference>